<organism evidence="1 2">
    <name type="scientific">Quercus suber</name>
    <name type="common">Cork oak</name>
    <dbReference type="NCBI Taxonomy" id="58331"/>
    <lineage>
        <taxon>Eukaryota</taxon>
        <taxon>Viridiplantae</taxon>
        <taxon>Streptophyta</taxon>
        <taxon>Embryophyta</taxon>
        <taxon>Tracheophyta</taxon>
        <taxon>Spermatophyta</taxon>
        <taxon>Magnoliopsida</taxon>
        <taxon>eudicotyledons</taxon>
        <taxon>Gunneridae</taxon>
        <taxon>Pentapetalae</taxon>
        <taxon>rosids</taxon>
        <taxon>fabids</taxon>
        <taxon>Fagales</taxon>
        <taxon>Fagaceae</taxon>
        <taxon>Quercus</taxon>
    </lineage>
</organism>
<dbReference type="Proteomes" id="UP000237347">
    <property type="component" value="Unassembled WGS sequence"/>
</dbReference>
<proteinExistence type="predicted"/>
<evidence type="ECO:0000313" key="1">
    <source>
        <dbReference type="EMBL" id="KAK7836852.1"/>
    </source>
</evidence>
<reference evidence="1 2" key="1">
    <citation type="journal article" date="2018" name="Sci. Data">
        <title>The draft genome sequence of cork oak.</title>
        <authorList>
            <person name="Ramos A.M."/>
            <person name="Usie A."/>
            <person name="Barbosa P."/>
            <person name="Barros P.M."/>
            <person name="Capote T."/>
            <person name="Chaves I."/>
            <person name="Simoes F."/>
            <person name="Abreu I."/>
            <person name="Carrasquinho I."/>
            <person name="Faro C."/>
            <person name="Guimaraes J.B."/>
            <person name="Mendonca D."/>
            <person name="Nobrega F."/>
            <person name="Rodrigues L."/>
            <person name="Saibo N.J.M."/>
            <person name="Varela M.C."/>
            <person name="Egas C."/>
            <person name="Matos J."/>
            <person name="Miguel C.M."/>
            <person name="Oliveira M.M."/>
            <person name="Ricardo C.P."/>
            <person name="Goncalves S."/>
        </authorList>
    </citation>
    <scope>NUCLEOTIDE SEQUENCE [LARGE SCALE GENOMIC DNA]</scope>
    <source>
        <strain evidence="2">cv. HL8</strain>
    </source>
</reference>
<evidence type="ECO:0000313" key="2">
    <source>
        <dbReference type="Proteomes" id="UP000237347"/>
    </source>
</evidence>
<gene>
    <name evidence="1" type="ORF">CFP56_021919</name>
</gene>
<sequence length="79" mass="9067">MVKSQTSQYISALQDTCGNSWSHFYVYSSYHIDLRCVGLFHNCVSNMLRKRDGSSSPSIPTSQIFLKFSCHNDEVDREI</sequence>
<dbReference type="AlphaFoldDB" id="A0AAW0KC55"/>
<protein>
    <submittedName>
        <fullName evidence="1">Uncharacterized protein</fullName>
    </submittedName>
</protein>
<comment type="caution">
    <text evidence="1">The sequence shown here is derived from an EMBL/GenBank/DDBJ whole genome shotgun (WGS) entry which is preliminary data.</text>
</comment>
<dbReference type="EMBL" id="PKMF04000342">
    <property type="protein sequence ID" value="KAK7836852.1"/>
    <property type="molecule type" value="Genomic_DNA"/>
</dbReference>
<accession>A0AAW0KC55</accession>
<keyword evidence="2" id="KW-1185">Reference proteome</keyword>
<name>A0AAW0KC55_QUESU</name>